<evidence type="ECO:0000256" key="2">
    <source>
        <dbReference type="ARBA" id="ARBA00022801"/>
    </source>
</evidence>
<dbReference type="OrthoDB" id="9762066at2"/>
<dbReference type="InterPro" id="IPR040605">
    <property type="entry name" value="Glyco_hydro2_dom5"/>
</dbReference>
<dbReference type="Proteomes" id="UP000469763">
    <property type="component" value="Unassembled WGS sequence"/>
</dbReference>
<dbReference type="Pfam" id="PF18565">
    <property type="entry name" value="Glyco_hydro2_C5"/>
    <property type="match status" value="1"/>
</dbReference>
<comment type="similarity">
    <text evidence="1">Belongs to the glycosyl hydrolase 2 family.</text>
</comment>
<dbReference type="InterPro" id="IPR036156">
    <property type="entry name" value="Beta-gal/glucu_dom_sf"/>
</dbReference>
<evidence type="ECO:0000259" key="4">
    <source>
        <dbReference type="Pfam" id="PF00703"/>
    </source>
</evidence>
<dbReference type="Pfam" id="PF02837">
    <property type="entry name" value="Glyco_hydro_2_N"/>
    <property type="match status" value="1"/>
</dbReference>
<keyword evidence="9" id="KW-1185">Reference proteome</keyword>
<comment type="caution">
    <text evidence="8">The sequence shown here is derived from an EMBL/GenBank/DDBJ whole genome shotgun (WGS) entry which is preliminary data.</text>
</comment>
<evidence type="ECO:0000256" key="3">
    <source>
        <dbReference type="ARBA" id="ARBA00023295"/>
    </source>
</evidence>
<dbReference type="InterPro" id="IPR006101">
    <property type="entry name" value="Glyco_hydro_2"/>
</dbReference>
<dbReference type="InterPro" id="IPR006103">
    <property type="entry name" value="Glyco_hydro_2_cat"/>
</dbReference>
<evidence type="ECO:0000313" key="9">
    <source>
        <dbReference type="Proteomes" id="UP000469763"/>
    </source>
</evidence>
<evidence type="ECO:0000259" key="7">
    <source>
        <dbReference type="Pfam" id="PF18565"/>
    </source>
</evidence>
<reference evidence="8 9" key="1">
    <citation type="submission" date="2019-10" db="EMBL/GenBank/DDBJ databases">
        <title>Bifidobacterium from non-human primates.</title>
        <authorList>
            <person name="Modesto M."/>
        </authorList>
    </citation>
    <scope>NUCLEOTIDE SEQUENCE [LARGE SCALE GENOMIC DNA]</scope>
    <source>
        <strain evidence="8 9">TREC</strain>
    </source>
</reference>
<evidence type="ECO:0000313" key="8">
    <source>
        <dbReference type="EMBL" id="NEG77633.1"/>
    </source>
</evidence>
<gene>
    <name evidence="8" type="ORF">GFD22_01255</name>
</gene>
<dbReference type="InterPro" id="IPR051913">
    <property type="entry name" value="GH2_Domain-Containing"/>
</dbReference>
<dbReference type="InterPro" id="IPR013783">
    <property type="entry name" value="Ig-like_fold"/>
</dbReference>
<organism evidence="8 9">
    <name type="scientific">Bifidobacterium avesanii</name>
    <dbReference type="NCBI Taxonomy" id="1798157"/>
    <lineage>
        <taxon>Bacteria</taxon>
        <taxon>Bacillati</taxon>
        <taxon>Actinomycetota</taxon>
        <taxon>Actinomycetes</taxon>
        <taxon>Bifidobacteriales</taxon>
        <taxon>Bifidobacteriaceae</taxon>
        <taxon>Bifidobacterium</taxon>
    </lineage>
</organism>
<keyword evidence="2 8" id="KW-0378">Hydrolase</keyword>
<dbReference type="SUPFAM" id="SSF49303">
    <property type="entry name" value="beta-Galactosidase/glucuronidase domain"/>
    <property type="match status" value="1"/>
</dbReference>
<sequence>MMNSHDKGSAVMINTTRTEAILARDWRFALTASPDEHPTDDAWRTVDLPHDWVINRPVSPDAPWGACMAFRQWEGVGWYAKTVTLPVKGHGRRYWLDFDGVQECATVYVNGCRVGYQGYGYTPFRLEVTDAVREGCNEILVRADFTQSPTDRWYSGAGIVRTARWIETPARCLDERDVVVRQHVDPELRRASLSVDPGLPGPAAIQLRDDGDAVVALARRDDGDDPLDITVPDAHLWSAEHPYLYKLTVSLPDSGDAVSMRLGLRDVAFDADRGMLVNGVKTIFKGVCLHQDIAPVGAAATPELWRARLEYLKRMGCNGLRLAHHMFAREFLDLADAMGFYVYSEPFDKWRSGHYLRFFETDWRHDLDAMFRRDRNRPSVVMWGVGNEVEDQGKWPMVATLRQLVDEAHRMDPTRPIGCAMNPHFQYDDADYGDRNDMDTVFNEAPKTGEITDPAERVEHIKRIADVTDVIVMNYAEQWYGRVREAVPGKPIFGSETYQWFMGHDEQLQNFTQDNPQLVPWRNDRQWVIGGAIWSGYDYLGESMGWPSKGWSAAPLRTNGVERFSFDLLRSYWTDEPMVSFAVLDYSLPDEMVKEHWDMPPYVRHWDFSQFRRALIPYAIASNCEEVRVYVNGKRFYVPSPAQCPNRLITGYLPWAPGEVVVEGLNNGTVACRDVVRTPGRAAQLVWWTDSPSALPARRGYCVALTACVADDDGNEVFRAEPEVGFSVSGPASIVAVDNGDLTNDEPYDGHTVTAHQGKASVFLRLNGQAGRVEITAKSNNFNDSRWEISVNTNC</sequence>
<dbReference type="SUPFAM" id="SSF51445">
    <property type="entry name" value="(Trans)glycosidases"/>
    <property type="match status" value="1"/>
</dbReference>
<dbReference type="Gene3D" id="2.60.120.260">
    <property type="entry name" value="Galactose-binding domain-like"/>
    <property type="match status" value="1"/>
</dbReference>
<dbReference type="GO" id="GO:0004553">
    <property type="term" value="F:hydrolase activity, hydrolyzing O-glycosyl compounds"/>
    <property type="evidence" value="ECO:0007669"/>
    <property type="project" value="InterPro"/>
</dbReference>
<name>A0A7K3THA7_9BIFI</name>
<feature type="domain" description="Glycosyl hydrolases family 2 sugar binding" evidence="6">
    <location>
        <begin position="24"/>
        <end position="143"/>
    </location>
</feature>
<keyword evidence="3" id="KW-0326">Glycosidase</keyword>
<dbReference type="GO" id="GO:0005975">
    <property type="term" value="P:carbohydrate metabolic process"/>
    <property type="evidence" value="ECO:0007669"/>
    <property type="project" value="InterPro"/>
</dbReference>
<feature type="domain" description="Glycoside hydrolase family 2 immunoglobulin-like beta-sandwich" evidence="4">
    <location>
        <begin position="222"/>
        <end position="265"/>
    </location>
</feature>
<feature type="domain" description="Glycoside hydrolase family 2 catalytic" evidence="5">
    <location>
        <begin position="272"/>
        <end position="423"/>
    </location>
</feature>
<evidence type="ECO:0000259" key="6">
    <source>
        <dbReference type="Pfam" id="PF02837"/>
    </source>
</evidence>
<dbReference type="PANTHER" id="PTHR42732:SF1">
    <property type="entry name" value="BETA-MANNOSIDASE"/>
    <property type="match status" value="1"/>
</dbReference>
<dbReference type="Gene3D" id="2.60.40.10">
    <property type="entry name" value="Immunoglobulins"/>
    <property type="match status" value="3"/>
</dbReference>
<dbReference type="InterPro" id="IPR006102">
    <property type="entry name" value="Ig-like_GH2"/>
</dbReference>
<protein>
    <submittedName>
        <fullName evidence="8">Glycoside hydrolase family 2 protein</fullName>
    </submittedName>
</protein>
<evidence type="ECO:0000256" key="1">
    <source>
        <dbReference type="ARBA" id="ARBA00007401"/>
    </source>
</evidence>
<dbReference type="InterPro" id="IPR006104">
    <property type="entry name" value="Glyco_hydro_2_N"/>
</dbReference>
<accession>A0A7K3THA7</accession>
<dbReference type="PANTHER" id="PTHR42732">
    <property type="entry name" value="BETA-GALACTOSIDASE"/>
    <property type="match status" value="1"/>
</dbReference>
<dbReference type="PRINTS" id="PR00132">
    <property type="entry name" value="GLHYDRLASE2"/>
</dbReference>
<dbReference type="InterPro" id="IPR017853">
    <property type="entry name" value="GH"/>
</dbReference>
<feature type="domain" description="Glycoside hydrolase family 2" evidence="7">
    <location>
        <begin position="702"/>
        <end position="784"/>
    </location>
</feature>
<dbReference type="Gene3D" id="3.20.20.80">
    <property type="entry name" value="Glycosidases"/>
    <property type="match status" value="1"/>
</dbReference>
<dbReference type="AlphaFoldDB" id="A0A7K3THA7"/>
<dbReference type="Pfam" id="PF00703">
    <property type="entry name" value="Glyco_hydro_2"/>
    <property type="match status" value="1"/>
</dbReference>
<dbReference type="InterPro" id="IPR008979">
    <property type="entry name" value="Galactose-bd-like_sf"/>
</dbReference>
<evidence type="ECO:0000259" key="5">
    <source>
        <dbReference type="Pfam" id="PF02836"/>
    </source>
</evidence>
<dbReference type="Pfam" id="PF02836">
    <property type="entry name" value="Glyco_hydro_2_C"/>
    <property type="match status" value="1"/>
</dbReference>
<dbReference type="SUPFAM" id="SSF49785">
    <property type="entry name" value="Galactose-binding domain-like"/>
    <property type="match status" value="1"/>
</dbReference>
<dbReference type="PROSITE" id="PS00608">
    <property type="entry name" value="GLYCOSYL_HYDROL_F2_2"/>
    <property type="match status" value="1"/>
</dbReference>
<dbReference type="InterPro" id="IPR023232">
    <property type="entry name" value="Glyco_hydro_2_AS"/>
</dbReference>
<dbReference type="EMBL" id="WHZY01000001">
    <property type="protein sequence ID" value="NEG77633.1"/>
    <property type="molecule type" value="Genomic_DNA"/>
</dbReference>
<proteinExistence type="inferred from homology"/>